<feature type="domain" description="RCK N-terminal" evidence="1">
    <location>
        <begin position="40"/>
        <end position="118"/>
    </location>
</feature>
<dbReference type="InterPro" id="IPR003148">
    <property type="entry name" value="RCK_N"/>
</dbReference>
<dbReference type="KEGG" id="tab:CIG75_01835"/>
<dbReference type="EMBL" id="CP022657">
    <property type="protein sequence ID" value="ASS73836.1"/>
    <property type="molecule type" value="Genomic_DNA"/>
</dbReference>
<gene>
    <name evidence="2" type="ORF">CIG75_01835</name>
</gene>
<organism evidence="2 3">
    <name type="scientific">Tumebacillus algifaecis</name>
    <dbReference type="NCBI Taxonomy" id="1214604"/>
    <lineage>
        <taxon>Bacteria</taxon>
        <taxon>Bacillati</taxon>
        <taxon>Bacillota</taxon>
        <taxon>Bacilli</taxon>
        <taxon>Bacillales</taxon>
        <taxon>Alicyclobacillaceae</taxon>
        <taxon>Tumebacillus</taxon>
    </lineage>
</organism>
<protein>
    <recommendedName>
        <fullName evidence="1">RCK N-terminal domain-containing protein</fullName>
    </recommendedName>
</protein>
<keyword evidence="3" id="KW-1185">Reference proteome</keyword>
<sequence>MNRCLIVTMDESAVPFIQSLHSMGLDCAFLDFCAQTAHFLRVQKIDAPVIKVGPHKQDVVSDARIREFDTAVVFEGAWLESALIVQALKKAGVGKVVVVAQNLSFMRAYRALGADRVVGVRRWNRDSFRVLNGEAKVRGA</sequence>
<dbReference type="Proteomes" id="UP000214688">
    <property type="component" value="Chromosome"/>
</dbReference>
<dbReference type="OrthoDB" id="2375252at2"/>
<evidence type="ECO:0000259" key="1">
    <source>
        <dbReference type="Pfam" id="PF02254"/>
    </source>
</evidence>
<dbReference type="GO" id="GO:0006813">
    <property type="term" value="P:potassium ion transport"/>
    <property type="evidence" value="ECO:0007669"/>
    <property type="project" value="InterPro"/>
</dbReference>
<dbReference type="RefSeq" id="WP_094235096.1">
    <property type="nucleotide sequence ID" value="NZ_CP022657.1"/>
</dbReference>
<proteinExistence type="predicted"/>
<accession>A0A223CX05</accession>
<name>A0A223CX05_9BACL</name>
<reference evidence="2 3" key="1">
    <citation type="journal article" date="2015" name="Int. J. Syst. Evol. Microbiol.">
        <title>Tumebacillus algifaecis sp. nov., isolated from decomposing algal scum.</title>
        <authorList>
            <person name="Wu Y.F."/>
            <person name="Zhang B."/>
            <person name="Xing P."/>
            <person name="Wu Q.L."/>
            <person name="Liu S.J."/>
        </authorList>
    </citation>
    <scope>NUCLEOTIDE SEQUENCE [LARGE SCALE GENOMIC DNA]</scope>
    <source>
        <strain evidence="2 3">THMBR28</strain>
    </source>
</reference>
<dbReference type="Gene3D" id="3.40.50.720">
    <property type="entry name" value="NAD(P)-binding Rossmann-like Domain"/>
    <property type="match status" value="1"/>
</dbReference>
<evidence type="ECO:0000313" key="2">
    <source>
        <dbReference type="EMBL" id="ASS73836.1"/>
    </source>
</evidence>
<dbReference type="Pfam" id="PF02254">
    <property type="entry name" value="TrkA_N"/>
    <property type="match status" value="1"/>
</dbReference>
<dbReference type="SUPFAM" id="SSF51735">
    <property type="entry name" value="NAD(P)-binding Rossmann-fold domains"/>
    <property type="match status" value="1"/>
</dbReference>
<dbReference type="InterPro" id="IPR036291">
    <property type="entry name" value="NAD(P)-bd_dom_sf"/>
</dbReference>
<dbReference type="AlphaFoldDB" id="A0A223CX05"/>
<evidence type="ECO:0000313" key="3">
    <source>
        <dbReference type="Proteomes" id="UP000214688"/>
    </source>
</evidence>